<evidence type="ECO:0000256" key="3">
    <source>
        <dbReference type="ARBA" id="ARBA00022723"/>
    </source>
</evidence>
<dbReference type="Gene3D" id="3.90.79.10">
    <property type="entry name" value="Nucleoside Triphosphate Pyrophosphohydrolase"/>
    <property type="match status" value="1"/>
</dbReference>
<keyword evidence="4" id="KW-0378">Hydrolase</keyword>
<comment type="cofactor">
    <cofactor evidence="1">
        <name>Mn(2+)</name>
        <dbReference type="ChEBI" id="CHEBI:29035"/>
    </cofactor>
</comment>
<keyword evidence="6" id="KW-0464">Manganese</keyword>
<dbReference type="PANTHER" id="PTHR12318:SF0">
    <property type="entry name" value="ACYL-COENZYME A DIPHOSPHATASE NUDT19"/>
    <property type="match status" value="1"/>
</dbReference>
<dbReference type="PANTHER" id="PTHR12318">
    <property type="entry name" value="TESTOSTERONE-REGULATED PROTEIN RP2"/>
    <property type="match status" value="1"/>
</dbReference>
<protein>
    <recommendedName>
        <fullName evidence="7">Nudix hydrolase domain-containing protein</fullName>
    </recommendedName>
</protein>
<dbReference type="InterPro" id="IPR000086">
    <property type="entry name" value="NUDIX_hydrolase_dom"/>
</dbReference>
<proteinExistence type="predicted"/>
<dbReference type="EMBL" id="QEQK01000003">
    <property type="protein sequence ID" value="PWN57136.1"/>
    <property type="molecule type" value="Genomic_DNA"/>
</dbReference>
<dbReference type="GO" id="GO:0016818">
    <property type="term" value="F:hydrolase activity, acting on acid anhydrides, in phosphorus-containing anhydrides"/>
    <property type="evidence" value="ECO:0007669"/>
    <property type="project" value="InterPro"/>
</dbReference>
<dbReference type="SUPFAM" id="SSF55811">
    <property type="entry name" value="Nudix"/>
    <property type="match status" value="1"/>
</dbReference>
<comment type="caution">
    <text evidence="8">The sequence shown here is derived from an EMBL/GenBank/DDBJ whole genome shotgun (WGS) entry which is preliminary data.</text>
</comment>
<evidence type="ECO:0000313" key="8">
    <source>
        <dbReference type="EMBL" id="PWN57136.1"/>
    </source>
</evidence>
<name>A0A363UNU7_9GAMM</name>
<dbReference type="PROSITE" id="PS51462">
    <property type="entry name" value="NUDIX"/>
    <property type="match status" value="1"/>
</dbReference>
<keyword evidence="3" id="KW-0479">Metal-binding</keyword>
<evidence type="ECO:0000313" key="9">
    <source>
        <dbReference type="Proteomes" id="UP000251800"/>
    </source>
</evidence>
<evidence type="ECO:0000256" key="5">
    <source>
        <dbReference type="ARBA" id="ARBA00022842"/>
    </source>
</evidence>
<accession>A0A363UNU7</accession>
<dbReference type="GO" id="GO:0046872">
    <property type="term" value="F:metal ion binding"/>
    <property type="evidence" value="ECO:0007669"/>
    <property type="project" value="UniProtKB-KW"/>
</dbReference>
<evidence type="ECO:0000256" key="1">
    <source>
        <dbReference type="ARBA" id="ARBA00001936"/>
    </source>
</evidence>
<dbReference type="InterPro" id="IPR015797">
    <property type="entry name" value="NUDIX_hydrolase-like_dom_sf"/>
</dbReference>
<keyword evidence="5" id="KW-0460">Magnesium</keyword>
<organism evidence="8 9">
    <name type="scientific">Abyssibacter profundi</name>
    <dbReference type="NCBI Taxonomy" id="2182787"/>
    <lineage>
        <taxon>Bacteria</taxon>
        <taxon>Pseudomonadati</taxon>
        <taxon>Pseudomonadota</taxon>
        <taxon>Gammaproteobacteria</taxon>
        <taxon>Chromatiales</taxon>
        <taxon>Oceanococcaceae</taxon>
        <taxon>Abyssibacter</taxon>
    </lineage>
</organism>
<evidence type="ECO:0000256" key="6">
    <source>
        <dbReference type="ARBA" id="ARBA00023211"/>
    </source>
</evidence>
<dbReference type="Proteomes" id="UP000251800">
    <property type="component" value="Unassembled WGS sequence"/>
</dbReference>
<evidence type="ECO:0000259" key="7">
    <source>
        <dbReference type="PROSITE" id="PS51462"/>
    </source>
</evidence>
<evidence type="ECO:0000256" key="4">
    <source>
        <dbReference type="ARBA" id="ARBA00022801"/>
    </source>
</evidence>
<reference evidence="8 9" key="1">
    <citation type="submission" date="2018-05" db="EMBL/GenBank/DDBJ databases">
        <title>Abyssibacter profundi OUC007T gen. nov., sp. nov, a marine bacterium isolated from seawater of the Mariana Trench.</title>
        <authorList>
            <person name="Zhou S."/>
        </authorList>
    </citation>
    <scope>NUCLEOTIDE SEQUENCE [LARGE SCALE GENOMIC DNA]</scope>
    <source>
        <strain evidence="8 9">OUC007</strain>
    </source>
</reference>
<comment type="cofactor">
    <cofactor evidence="2">
        <name>Mg(2+)</name>
        <dbReference type="ChEBI" id="CHEBI:18420"/>
    </cofactor>
</comment>
<dbReference type="Pfam" id="PF00293">
    <property type="entry name" value="NUDIX"/>
    <property type="match status" value="1"/>
</dbReference>
<sequence length="237" mass="25495">MGRPAHGRVLIRVARDAQQPAVPLAAAGLIVVDDDHRVLMAQRPTTARFAPGAWVFPGGLVETHDGLDNREVTDESASQLALDAYRVAAVRECLEETGVACLEAAVEPAVMATVRQRLLAGGGLMETLAAEGVEPALPTLHYVGFWTTPPMSPLRYSTRFFMTAAPDHGLNPEVDGVEIVDACWMTPADALQRHRQGGFALLPPQSAQLRHFAALAERQRLLDWAQAGPAVLQNRAG</sequence>
<evidence type="ECO:0000256" key="2">
    <source>
        <dbReference type="ARBA" id="ARBA00001946"/>
    </source>
</evidence>
<feature type="domain" description="Nudix hydrolase" evidence="7">
    <location>
        <begin position="21"/>
        <end position="207"/>
    </location>
</feature>
<keyword evidence="9" id="KW-1185">Reference proteome</keyword>
<dbReference type="InterPro" id="IPR039121">
    <property type="entry name" value="NUDT19"/>
</dbReference>
<dbReference type="CDD" id="cd18870">
    <property type="entry name" value="NUDIX_AcylCoAdiphos_Nudt19"/>
    <property type="match status" value="1"/>
</dbReference>
<gene>
    <name evidence="8" type="ORF">DEH80_04195</name>
</gene>
<dbReference type="AlphaFoldDB" id="A0A363UNU7"/>